<dbReference type="EMBL" id="CCXZ01000172">
    <property type="protein sequence ID" value="CEG17957.1"/>
    <property type="molecule type" value="Genomic_DNA"/>
</dbReference>
<gene>
    <name evidence="1" type="ORF">XAC3562_750021</name>
</gene>
<evidence type="ECO:0000313" key="2">
    <source>
        <dbReference type="Proteomes" id="UP000052230"/>
    </source>
</evidence>
<name>A0A0U5FKV1_XANCI</name>
<keyword evidence="2" id="KW-1185">Reference proteome</keyword>
<reference evidence="1 2" key="1">
    <citation type="submission" date="2014-09" db="EMBL/GenBank/DDBJ databases">
        <authorList>
            <person name="Regsiter A."/>
        </authorList>
    </citation>
    <scope>NUCLEOTIDE SEQUENCE [LARGE SCALE GENOMIC DNA]</scope>
</reference>
<evidence type="ECO:0000313" key="1">
    <source>
        <dbReference type="EMBL" id="CEG17957.1"/>
    </source>
</evidence>
<sequence length="159" mass="17529">MTVGSNRVAGNSGSHIRKKGFGLSGSAYGSPNWRALYLVVRRRLNTLRSPVLGVKGERARVLRPLSRCLTTRQPLKTHWLMVPLIKIGRPISQGMLAISNLPRKAGRILYKFLSKGAEKSKRTDILSYGHTALIWFTARHDGARGALADLGRQCPQSLA</sequence>
<accession>A0A0U5FKV1</accession>
<organism evidence="1 2">
    <name type="scientific">Xanthomonas citri pv. citri</name>
    <dbReference type="NCBI Taxonomy" id="611301"/>
    <lineage>
        <taxon>Bacteria</taxon>
        <taxon>Pseudomonadati</taxon>
        <taxon>Pseudomonadota</taxon>
        <taxon>Gammaproteobacteria</taxon>
        <taxon>Lysobacterales</taxon>
        <taxon>Lysobacteraceae</taxon>
        <taxon>Xanthomonas</taxon>
    </lineage>
</organism>
<proteinExistence type="predicted"/>
<comment type="caution">
    <text evidence="1">The sequence shown here is derived from an EMBL/GenBank/DDBJ whole genome shotgun (WGS) entry which is preliminary data.</text>
</comment>
<dbReference type="AlphaFoldDB" id="A0A0U5FKV1"/>
<protein>
    <submittedName>
        <fullName evidence="1">Uncharacterized protein</fullName>
    </submittedName>
</protein>
<dbReference type="Proteomes" id="UP000052230">
    <property type="component" value="Unassembled WGS sequence"/>
</dbReference>